<dbReference type="PANTHER" id="PTHR35869:SF1">
    <property type="entry name" value="OUTER-MEMBRANE LIPOPROTEIN CARRIER PROTEIN"/>
    <property type="match status" value="1"/>
</dbReference>
<evidence type="ECO:0000313" key="3">
    <source>
        <dbReference type="Proteomes" id="UP000321746"/>
    </source>
</evidence>
<organism evidence="2 3">
    <name type="scientific">Acetobacter oeni</name>
    <dbReference type="NCBI Taxonomy" id="304077"/>
    <lineage>
        <taxon>Bacteria</taxon>
        <taxon>Pseudomonadati</taxon>
        <taxon>Pseudomonadota</taxon>
        <taxon>Alphaproteobacteria</taxon>
        <taxon>Acetobacterales</taxon>
        <taxon>Acetobacteraceae</taxon>
        <taxon>Acetobacter</taxon>
    </lineage>
</organism>
<evidence type="ECO:0000256" key="1">
    <source>
        <dbReference type="ARBA" id="ARBA00022729"/>
    </source>
</evidence>
<dbReference type="Proteomes" id="UP000321746">
    <property type="component" value="Unassembled WGS sequence"/>
</dbReference>
<name>A0A511XHD6_9PROT</name>
<dbReference type="Gene3D" id="2.50.20.10">
    <property type="entry name" value="Lipoprotein localisation LolA/LolB/LppX"/>
    <property type="match status" value="1"/>
</dbReference>
<dbReference type="CDD" id="cd16325">
    <property type="entry name" value="LolA"/>
    <property type="match status" value="1"/>
</dbReference>
<accession>A0A511XHD6</accession>
<reference evidence="2 3" key="1">
    <citation type="submission" date="2019-07" db="EMBL/GenBank/DDBJ databases">
        <title>Whole genome shotgun sequence of Acetobacter oeni NBRC 105207.</title>
        <authorList>
            <person name="Hosoyama A."/>
            <person name="Uohara A."/>
            <person name="Ohji S."/>
            <person name="Ichikawa N."/>
        </authorList>
    </citation>
    <scope>NUCLEOTIDE SEQUENCE [LARGE SCALE GENOMIC DNA]</scope>
    <source>
        <strain evidence="2 3">NBRC 105207</strain>
    </source>
</reference>
<proteinExistence type="predicted"/>
<dbReference type="EMBL" id="BJYG01000005">
    <property type="protein sequence ID" value="GEN62360.1"/>
    <property type="molecule type" value="Genomic_DNA"/>
</dbReference>
<keyword evidence="1" id="KW-0732">Signal</keyword>
<dbReference type="InterPro" id="IPR004564">
    <property type="entry name" value="OM_lipoprot_carrier_LolA-like"/>
</dbReference>
<protein>
    <recommendedName>
        <fullName evidence="4">Outer-membrane lipoprotein carrier protein</fullName>
    </recommendedName>
</protein>
<gene>
    <name evidence="2" type="ORF">AOE01nite_05840</name>
</gene>
<dbReference type="PANTHER" id="PTHR35869">
    <property type="entry name" value="OUTER-MEMBRANE LIPOPROTEIN CARRIER PROTEIN"/>
    <property type="match status" value="1"/>
</dbReference>
<dbReference type="Pfam" id="PF03548">
    <property type="entry name" value="LolA"/>
    <property type="match status" value="1"/>
</dbReference>
<sequence length="181" mass="18991">MLLAGLALAACAQSGTAILSGGDQHDIARVEAYFNNLTSLRLLFEQTFIDGGHGSGVMSYAPGSFRLDYSVPRGMTLVAGDGHLVLSNPQTGAVTRMGLSHTPLGLLLARPVRLSGPVTVTSVRRSPGVLQMSMAKTDRMSDGLLTLQFADTGETLTLSGIVLVDDRQHVTTLQIRGAASP</sequence>
<dbReference type="SUPFAM" id="SSF89392">
    <property type="entry name" value="Prokaryotic lipoproteins and lipoprotein localization factors"/>
    <property type="match status" value="1"/>
</dbReference>
<dbReference type="InterPro" id="IPR029046">
    <property type="entry name" value="LolA/LolB/LppX"/>
</dbReference>
<dbReference type="AlphaFoldDB" id="A0A511XHD6"/>
<evidence type="ECO:0008006" key="4">
    <source>
        <dbReference type="Google" id="ProtNLM"/>
    </source>
</evidence>
<comment type="caution">
    <text evidence="2">The sequence shown here is derived from an EMBL/GenBank/DDBJ whole genome shotgun (WGS) entry which is preliminary data.</text>
</comment>
<evidence type="ECO:0000313" key="2">
    <source>
        <dbReference type="EMBL" id="GEN62360.1"/>
    </source>
</evidence>
<keyword evidence="3" id="KW-1185">Reference proteome</keyword>